<evidence type="ECO:0000259" key="5">
    <source>
        <dbReference type="Pfam" id="PF25954"/>
    </source>
</evidence>
<dbReference type="Gene3D" id="2.40.50.100">
    <property type="match status" value="1"/>
</dbReference>
<dbReference type="InterPro" id="IPR058625">
    <property type="entry name" value="MdtA-like_BSH"/>
</dbReference>
<dbReference type="EMBL" id="BDUD01000001">
    <property type="protein sequence ID" value="GBG21648.1"/>
    <property type="molecule type" value="Genomic_DNA"/>
</dbReference>
<name>A0A2R5FW06_NOSCO</name>
<proteinExistence type="predicted"/>
<dbReference type="PANTHER" id="PTHR32347:SF23">
    <property type="entry name" value="BLL5650 PROTEIN"/>
    <property type="match status" value="1"/>
</dbReference>
<dbReference type="Pfam" id="PF25917">
    <property type="entry name" value="BSH_RND"/>
    <property type="match status" value="1"/>
</dbReference>
<keyword evidence="3" id="KW-0812">Transmembrane</keyword>
<gene>
    <name evidence="7" type="ORF">NIES4072_53360</name>
</gene>
<protein>
    <recommendedName>
        <fullName evidence="9">Secretion protein HlyD</fullName>
    </recommendedName>
</protein>
<dbReference type="InterPro" id="IPR058792">
    <property type="entry name" value="Beta-barrel_RND_2"/>
</dbReference>
<dbReference type="PANTHER" id="PTHR32347">
    <property type="entry name" value="EFFLUX SYSTEM COMPONENT YKNX-RELATED"/>
    <property type="match status" value="1"/>
</dbReference>
<feature type="transmembrane region" description="Helical" evidence="3">
    <location>
        <begin position="12"/>
        <end position="36"/>
    </location>
</feature>
<feature type="domain" description="CusB-like beta-barrel" evidence="5">
    <location>
        <begin position="344"/>
        <end position="387"/>
    </location>
</feature>
<keyword evidence="3" id="KW-0472">Membrane</keyword>
<organism evidence="7 8">
    <name type="scientific">Nostoc commune NIES-4072</name>
    <dbReference type="NCBI Taxonomy" id="2005467"/>
    <lineage>
        <taxon>Bacteria</taxon>
        <taxon>Bacillati</taxon>
        <taxon>Cyanobacteriota</taxon>
        <taxon>Cyanophyceae</taxon>
        <taxon>Nostocales</taxon>
        <taxon>Nostocaceae</taxon>
        <taxon>Nostoc</taxon>
    </lineage>
</organism>
<dbReference type="GO" id="GO:0030313">
    <property type="term" value="C:cell envelope"/>
    <property type="evidence" value="ECO:0007669"/>
    <property type="project" value="UniProtKB-SubCell"/>
</dbReference>
<feature type="domain" description="Multidrug resistance protein MdtA-like barrel-sandwich hybrid" evidence="4">
    <location>
        <begin position="88"/>
        <end position="336"/>
    </location>
</feature>
<comment type="caution">
    <text evidence="7">The sequence shown here is derived from an EMBL/GenBank/DDBJ whole genome shotgun (WGS) entry which is preliminary data.</text>
</comment>
<accession>A0A2R5FW06</accession>
<keyword evidence="3" id="KW-1133">Transmembrane helix</keyword>
<evidence type="ECO:0000259" key="4">
    <source>
        <dbReference type="Pfam" id="PF25917"/>
    </source>
</evidence>
<dbReference type="Gene3D" id="2.40.420.20">
    <property type="match status" value="1"/>
</dbReference>
<dbReference type="RefSeq" id="WP_244919360.1">
    <property type="nucleotide sequence ID" value="NZ_BDUD01000001.1"/>
</dbReference>
<dbReference type="InterPro" id="IPR050465">
    <property type="entry name" value="UPF0194_transport"/>
</dbReference>
<evidence type="ECO:0000313" key="8">
    <source>
        <dbReference type="Proteomes" id="UP000245124"/>
    </source>
</evidence>
<reference evidence="7 8" key="1">
    <citation type="submission" date="2017-06" db="EMBL/GenBank/DDBJ databases">
        <title>Genome sequencing of cyanobaciteial culture collection at National Institute for Environmental Studies (NIES).</title>
        <authorList>
            <person name="Hirose Y."/>
            <person name="Shimura Y."/>
            <person name="Fujisawa T."/>
            <person name="Nakamura Y."/>
            <person name="Kawachi M."/>
        </authorList>
    </citation>
    <scope>NUCLEOTIDE SEQUENCE [LARGE SCALE GENOMIC DNA]</scope>
    <source>
        <strain evidence="7 8">NIES-4072</strain>
    </source>
</reference>
<dbReference type="Proteomes" id="UP000245124">
    <property type="component" value="Unassembled WGS sequence"/>
</dbReference>
<dbReference type="PRINTS" id="PR01490">
    <property type="entry name" value="RTXTOXIND"/>
</dbReference>
<sequence>MTQQRLLLTRGILTTCVVAPLGLMGILSFTVLFPALKDPGSRFYSSGFGYPALQRMAGKPIQVETALVASKALEDNLAAPGESVGMQQVNVRSLVSGPVEKLFVEEGQWVRRGQPLLQLQKAPFVNQVNTARNNLAIAEKNLATVQSSVSQRLSDLKEDVRSAQDRFYTAKTRLRTIDKLADQELNNNVQAAQVRVVTAEEKLRQIKILADQGAISKFQLYDMQDIYATRKRELAAAQQGIISTQSQQFTNQDFYIARQNDLISSQQALSLAQQTLDKDVKNARLTVDNRRIELQEALRNLSRTVIYASTDGLVSSVNINAGEIADARDRNSLVTLTQNVVFKAYIDQARLNAVKVGNNAIVRLVAYPGRTFEGRVIQLNPTVQTNTNKPSKVGIDRQFTYSVWVAVNNLQMPPGLQGYVQFTDQSRTALMIPESSVTHLSAGEGMVMVAEAGKAVVKKVRLGRTFDNQREVLEGLKPGEQVVPSPLALNPGDRLEAKSALLPIAERN</sequence>
<dbReference type="Pfam" id="PF25954">
    <property type="entry name" value="Beta-barrel_RND_2"/>
    <property type="match status" value="1"/>
</dbReference>
<dbReference type="SUPFAM" id="SSF111369">
    <property type="entry name" value="HlyD-like secretion proteins"/>
    <property type="match status" value="2"/>
</dbReference>
<evidence type="ECO:0000313" key="7">
    <source>
        <dbReference type="EMBL" id="GBG21648.1"/>
    </source>
</evidence>
<evidence type="ECO:0000259" key="6">
    <source>
        <dbReference type="Pfam" id="PF25967"/>
    </source>
</evidence>
<keyword evidence="2" id="KW-0175">Coiled coil</keyword>
<dbReference type="Pfam" id="PF25967">
    <property type="entry name" value="RND-MFP_C"/>
    <property type="match status" value="1"/>
</dbReference>
<comment type="subcellular location">
    <subcellularLocation>
        <location evidence="1">Cell envelope</location>
    </subcellularLocation>
</comment>
<dbReference type="InterPro" id="IPR058627">
    <property type="entry name" value="MdtA-like_C"/>
</dbReference>
<evidence type="ECO:0008006" key="9">
    <source>
        <dbReference type="Google" id="ProtNLM"/>
    </source>
</evidence>
<evidence type="ECO:0000256" key="3">
    <source>
        <dbReference type="SAM" id="Phobius"/>
    </source>
</evidence>
<evidence type="ECO:0000256" key="2">
    <source>
        <dbReference type="ARBA" id="ARBA00023054"/>
    </source>
</evidence>
<keyword evidence="8" id="KW-1185">Reference proteome</keyword>
<dbReference type="Gene3D" id="2.40.30.170">
    <property type="match status" value="1"/>
</dbReference>
<feature type="domain" description="Multidrug resistance protein MdtA-like C-terminal permuted SH3" evidence="6">
    <location>
        <begin position="429"/>
        <end position="483"/>
    </location>
</feature>
<evidence type="ECO:0000256" key="1">
    <source>
        <dbReference type="ARBA" id="ARBA00004196"/>
    </source>
</evidence>
<dbReference type="AlphaFoldDB" id="A0A2R5FW06"/>